<dbReference type="InterPro" id="IPR050508">
    <property type="entry name" value="Methyltransf_Superfamily"/>
</dbReference>
<gene>
    <name evidence="2" type="ORF">AVDCRST_MAG35-2456</name>
</gene>
<proteinExistence type="predicted"/>
<organism evidence="2">
    <name type="scientific">uncultured Quadrisphaera sp</name>
    <dbReference type="NCBI Taxonomy" id="904978"/>
    <lineage>
        <taxon>Bacteria</taxon>
        <taxon>Bacillati</taxon>
        <taxon>Actinomycetota</taxon>
        <taxon>Actinomycetes</taxon>
        <taxon>Kineosporiales</taxon>
        <taxon>Kineosporiaceae</taxon>
        <taxon>Quadrisphaera</taxon>
        <taxon>environmental samples</taxon>
    </lineage>
</organism>
<dbReference type="PANTHER" id="PTHR42912">
    <property type="entry name" value="METHYLTRANSFERASE"/>
    <property type="match status" value="1"/>
</dbReference>
<feature type="domain" description="Methyltransferase" evidence="1">
    <location>
        <begin position="37"/>
        <end position="135"/>
    </location>
</feature>
<dbReference type="AlphaFoldDB" id="A0A6J4PXV9"/>
<reference evidence="2" key="1">
    <citation type="submission" date="2020-02" db="EMBL/GenBank/DDBJ databases">
        <authorList>
            <person name="Meier V. D."/>
        </authorList>
    </citation>
    <scope>NUCLEOTIDE SEQUENCE</scope>
    <source>
        <strain evidence="2">AVDCRST_MAG35</strain>
    </source>
</reference>
<sequence>MVVGAFDGALYATATAHHRAHDDAALAGVELRPGLDVLDLGCGVGDLTLDLWRAVQPGGSVTGLDASASVLATAAATAGEQPGLAWLHGRAQDAADLLPAASVDAVVSVATLHWVPEAEQARVLAGLACVLRPGGVLRIDMGGHGQLAGVVPVLDAVSAAHGGGTAPWCFPRPGQFRQWLEAGGFAADAVELVAQRRDLGSIDGVAAWLRSQVLPAYLPSLPPASREAFSAAAVHRVVRHLGEPAVDYVRLHASAHRR</sequence>
<dbReference type="GO" id="GO:0008168">
    <property type="term" value="F:methyltransferase activity"/>
    <property type="evidence" value="ECO:0007669"/>
    <property type="project" value="TreeGrafter"/>
</dbReference>
<evidence type="ECO:0000259" key="1">
    <source>
        <dbReference type="Pfam" id="PF13649"/>
    </source>
</evidence>
<accession>A0A6J4PXV9</accession>
<name>A0A6J4PXV9_9ACTN</name>
<protein>
    <recommendedName>
        <fullName evidence="1">Methyltransferase domain-containing protein</fullName>
    </recommendedName>
</protein>
<dbReference type="CDD" id="cd02440">
    <property type="entry name" value="AdoMet_MTases"/>
    <property type="match status" value="1"/>
</dbReference>
<dbReference type="EMBL" id="CADCUY010000499">
    <property type="protein sequence ID" value="CAA9428836.1"/>
    <property type="molecule type" value="Genomic_DNA"/>
</dbReference>
<dbReference type="InterPro" id="IPR041698">
    <property type="entry name" value="Methyltransf_25"/>
</dbReference>
<dbReference type="InterPro" id="IPR029063">
    <property type="entry name" value="SAM-dependent_MTases_sf"/>
</dbReference>
<dbReference type="Gene3D" id="3.40.50.150">
    <property type="entry name" value="Vaccinia Virus protein VP39"/>
    <property type="match status" value="1"/>
</dbReference>
<dbReference type="SUPFAM" id="SSF53335">
    <property type="entry name" value="S-adenosyl-L-methionine-dependent methyltransferases"/>
    <property type="match status" value="1"/>
</dbReference>
<dbReference type="Pfam" id="PF13649">
    <property type="entry name" value="Methyltransf_25"/>
    <property type="match status" value="1"/>
</dbReference>
<evidence type="ECO:0000313" key="2">
    <source>
        <dbReference type="EMBL" id="CAA9428836.1"/>
    </source>
</evidence>